<dbReference type="RefSeq" id="WP_269315522.1">
    <property type="nucleotide sequence ID" value="NZ_CP098251.1"/>
</dbReference>
<feature type="domain" description="Bacteriophage tail tape measure C-terminal" evidence="2">
    <location>
        <begin position="63"/>
        <end position="122"/>
    </location>
</feature>
<gene>
    <name evidence="3" type="ORF">NB646_06100</name>
</gene>
<dbReference type="EMBL" id="CP098251">
    <property type="protein sequence ID" value="WAV90445.1"/>
    <property type="molecule type" value="Genomic_DNA"/>
</dbReference>
<sequence length="435" mass="45910">MVVTDQYMQKMEKELTEVRQRVVRIETAMQKFLSQSTDMAKNARMEKEKGKKDEKNNGSLVTALGRLREEGDRIGEQLGKAADHAISKIGDAFAGFLKNGKLDFSDVVRTLKTDLGSMATTQIRSLLATGLTKWLGFEASGTGSAARAESGTEKNGRTEQVAKEVSGNFFDALTQDIRKFFENGKTVFGDLIEYLGNIPGVGGVVKGIGNVASEAGGLFSGLGKSIGQFFGAGGTSSGENGMQAAGSAGSDAAKGMQQVAEEGKQSAGDMAKAMQDAMLRTQNVLIRFVETGKLSFKDLTRSILADIAQIMLKMTVSKLFGSIFGGASVSAAGGYDVPAGENPVTQLHEKEMVLPAQYADVIRGLAGNGGTAGSGGIHIHTSISVSGNGNINQQKDGGSSSQRQLADMINNQTKAIIAREMRQGGLIWNMRTGVA</sequence>
<feature type="compositionally biased region" description="Basic and acidic residues" evidence="1">
    <location>
        <begin position="41"/>
        <end position="56"/>
    </location>
</feature>
<name>A0A9E9LCD3_9BURK</name>
<feature type="domain" description="Bacteriophage tail tape measure C-terminal" evidence="2">
    <location>
        <begin position="252"/>
        <end position="320"/>
    </location>
</feature>
<evidence type="ECO:0000313" key="3">
    <source>
        <dbReference type="EMBL" id="WAV90445.1"/>
    </source>
</evidence>
<dbReference type="Proteomes" id="UP001164819">
    <property type="component" value="Chromosome"/>
</dbReference>
<organism evidence="3">
    <name type="scientific">Oxalobacter aliiformigenes</name>
    <dbReference type="NCBI Taxonomy" id="2946593"/>
    <lineage>
        <taxon>Bacteria</taxon>
        <taxon>Pseudomonadati</taxon>
        <taxon>Pseudomonadota</taxon>
        <taxon>Betaproteobacteria</taxon>
        <taxon>Burkholderiales</taxon>
        <taxon>Oxalobacteraceae</taxon>
        <taxon>Oxalobacter</taxon>
    </lineage>
</organism>
<dbReference type="Pfam" id="PF09718">
    <property type="entry name" value="Tape_meas_lam_C"/>
    <property type="match status" value="2"/>
</dbReference>
<evidence type="ECO:0000256" key="1">
    <source>
        <dbReference type="SAM" id="MobiDB-lite"/>
    </source>
</evidence>
<dbReference type="AlphaFoldDB" id="A0A9E9LCD3"/>
<evidence type="ECO:0000259" key="2">
    <source>
        <dbReference type="Pfam" id="PF09718"/>
    </source>
</evidence>
<protein>
    <recommendedName>
        <fullName evidence="2">Bacteriophage tail tape measure C-terminal domain-containing protein</fullName>
    </recommendedName>
</protein>
<proteinExistence type="predicted"/>
<reference evidence="3" key="1">
    <citation type="journal article" date="2022" name="Front. Microbiol.">
        <title>New perspectives on an old grouping: The genomic and phenotypic variability of Oxalobacter formigenes and the implications for calcium oxalate stone prevention.</title>
        <authorList>
            <person name="Chmiel J.A."/>
            <person name="Carr C."/>
            <person name="Stuivenberg G.A."/>
            <person name="Venema R."/>
            <person name="Chanyi R.M."/>
            <person name="Al K.F."/>
            <person name="Giguere D."/>
            <person name="Say H."/>
            <person name="Akouris P.P."/>
            <person name="Dominguez Romero S.A."/>
            <person name="Kwong A."/>
            <person name="Tai V."/>
            <person name="Koval S.F."/>
            <person name="Razvi H."/>
            <person name="Bjazevic J."/>
            <person name="Burton J.P."/>
        </authorList>
    </citation>
    <scope>NUCLEOTIDE SEQUENCE</scope>
    <source>
        <strain evidence="3">OxK</strain>
    </source>
</reference>
<dbReference type="InterPro" id="IPR006431">
    <property type="entry name" value="Phage_tape_meas_C"/>
</dbReference>
<accession>A0A9E9LCD3</accession>
<feature type="region of interest" description="Disordered" evidence="1">
    <location>
        <begin position="38"/>
        <end position="60"/>
    </location>
</feature>